<dbReference type="NCBIfam" id="NF000755">
    <property type="entry name" value="PRK00046.1"/>
    <property type="match status" value="1"/>
</dbReference>
<comment type="function">
    <text evidence="2 16">Cell wall formation.</text>
</comment>
<dbReference type="SUPFAM" id="SSF56194">
    <property type="entry name" value="Uridine diphospho-N-Acetylenolpyruvylglucosamine reductase, MurB, C-terminal domain"/>
    <property type="match status" value="1"/>
</dbReference>
<evidence type="ECO:0000256" key="1">
    <source>
        <dbReference type="ARBA" id="ARBA00001974"/>
    </source>
</evidence>
<keyword evidence="9 16" id="KW-0521">NADP</keyword>
<evidence type="ECO:0000256" key="2">
    <source>
        <dbReference type="ARBA" id="ARBA00003921"/>
    </source>
</evidence>
<dbReference type="UniPathway" id="UPA00219"/>
<dbReference type="Gene3D" id="3.30.465.10">
    <property type="match status" value="1"/>
</dbReference>
<dbReference type="AlphaFoldDB" id="A0A2M8LEF1"/>
<dbReference type="InterPro" id="IPR016169">
    <property type="entry name" value="FAD-bd_PCMH_sub2"/>
</dbReference>
<comment type="similarity">
    <text evidence="16">Belongs to the MurB family.</text>
</comment>
<dbReference type="GO" id="GO:0005829">
    <property type="term" value="C:cytosol"/>
    <property type="evidence" value="ECO:0007669"/>
    <property type="project" value="TreeGrafter"/>
</dbReference>
<evidence type="ECO:0000313" key="19">
    <source>
        <dbReference type="Proteomes" id="UP000231152"/>
    </source>
</evidence>
<evidence type="ECO:0000256" key="16">
    <source>
        <dbReference type="HAMAP-Rule" id="MF_00037"/>
    </source>
</evidence>
<dbReference type="PANTHER" id="PTHR21071:SF4">
    <property type="entry name" value="UDP-N-ACETYLENOLPYRUVOYLGLUCOSAMINE REDUCTASE"/>
    <property type="match status" value="1"/>
</dbReference>
<dbReference type="PROSITE" id="PS51387">
    <property type="entry name" value="FAD_PCMH"/>
    <property type="match status" value="1"/>
</dbReference>
<dbReference type="NCBIfam" id="TIGR00179">
    <property type="entry name" value="murB"/>
    <property type="match status" value="1"/>
</dbReference>
<evidence type="ECO:0000256" key="10">
    <source>
        <dbReference type="ARBA" id="ARBA00022960"/>
    </source>
</evidence>
<dbReference type="EMBL" id="PFET01000009">
    <property type="protein sequence ID" value="PJE75824.1"/>
    <property type="molecule type" value="Genomic_DNA"/>
</dbReference>
<comment type="subcellular location">
    <subcellularLocation>
        <location evidence="3 16">Cytoplasm</location>
    </subcellularLocation>
</comment>
<evidence type="ECO:0000256" key="14">
    <source>
        <dbReference type="ARBA" id="ARBA00023316"/>
    </source>
</evidence>
<evidence type="ECO:0000256" key="11">
    <source>
        <dbReference type="ARBA" id="ARBA00022984"/>
    </source>
</evidence>
<dbReference type="HAMAP" id="MF_00037">
    <property type="entry name" value="MurB"/>
    <property type="match status" value="1"/>
</dbReference>
<dbReference type="PANTHER" id="PTHR21071">
    <property type="entry name" value="UDP-N-ACETYLENOLPYRUVOYLGLUCOSAMINE REDUCTASE"/>
    <property type="match status" value="1"/>
</dbReference>
<dbReference type="InterPro" id="IPR016166">
    <property type="entry name" value="FAD-bd_PCMH"/>
</dbReference>
<keyword evidence="12 16" id="KW-0560">Oxidoreductase</keyword>
<evidence type="ECO:0000256" key="13">
    <source>
        <dbReference type="ARBA" id="ARBA00023306"/>
    </source>
</evidence>
<dbReference type="SUPFAM" id="SSF56176">
    <property type="entry name" value="FAD-binding/transporter-associated domain-like"/>
    <property type="match status" value="1"/>
</dbReference>
<protein>
    <recommendedName>
        <fullName evidence="16">UDP-N-acetylenolpyruvoylglucosamine reductase</fullName>
        <ecNumber evidence="16">1.3.1.98</ecNumber>
    </recommendedName>
    <alternativeName>
        <fullName evidence="16">UDP-N-acetylmuramate dehydrogenase</fullName>
    </alternativeName>
</protein>
<dbReference type="Pfam" id="PF01565">
    <property type="entry name" value="FAD_binding_4"/>
    <property type="match status" value="1"/>
</dbReference>
<dbReference type="Pfam" id="PF02873">
    <property type="entry name" value="MurB_C"/>
    <property type="match status" value="1"/>
</dbReference>
<evidence type="ECO:0000256" key="6">
    <source>
        <dbReference type="ARBA" id="ARBA00022618"/>
    </source>
</evidence>
<keyword evidence="13 16" id="KW-0131">Cell cycle</keyword>
<keyword evidence="7 16" id="KW-0285">Flavoprotein</keyword>
<comment type="cofactor">
    <cofactor evidence="1 16">
        <name>FAD</name>
        <dbReference type="ChEBI" id="CHEBI:57692"/>
    </cofactor>
</comment>
<dbReference type="InterPro" id="IPR016167">
    <property type="entry name" value="FAD-bd_PCMH_sub1"/>
</dbReference>
<keyword evidence="11 16" id="KW-0573">Peptidoglycan synthesis</keyword>
<dbReference type="InterPro" id="IPR036635">
    <property type="entry name" value="MurB_C_sf"/>
</dbReference>
<evidence type="ECO:0000313" key="18">
    <source>
        <dbReference type="EMBL" id="PJE75824.1"/>
    </source>
</evidence>
<dbReference type="EC" id="1.3.1.98" evidence="16"/>
<dbReference type="Gene3D" id="3.90.78.10">
    <property type="entry name" value="UDP-N-acetylenolpyruvoylglucosamine reductase, C-terminal domain"/>
    <property type="match status" value="1"/>
</dbReference>
<keyword evidence="14 16" id="KW-0961">Cell wall biogenesis/degradation</keyword>
<dbReference type="InterPro" id="IPR011601">
    <property type="entry name" value="MurB_C"/>
</dbReference>
<name>A0A2M8LEF1_9BACT</name>
<feature type="domain" description="FAD-binding PCMH-type" evidence="17">
    <location>
        <begin position="25"/>
        <end position="196"/>
    </location>
</feature>
<dbReference type="GO" id="GO:0009252">
    <property type="term" value="P:peptidoglycan biosynthetic process"/>
    <property type="evidence" value="ECO:0007669"/>
    <property type="project" value="UniProtKB-UniRule"/>
</dbReference>
<evidence type="ECO:0000256" key="9">
    <source>
        <dbReference type="ARBA" id="ARBA00022857"/>
    </source>
</evidence>
<evidence type="ECO:0000256" key="3">
    <source>
        <dbReference type="ARBA" id="ARBA00004496"/>
    </source>
</evidence>
<evidence type="ECO:0000256" key="8">
    <source>
        <dbReference type="ARBA" id="ARBA00022827"/>
    </source>
</evidence>
<evidence type="ECO:0000256" key="4">
    <source>
        <dbReference type="ARBA" id="ARBA00004752"/>
    </source>
</evidence>
<evidence type="ECO:0000256" key="15">
    <source>
        <dbReference type="ARBA" id="ARBA00048914"/>
    </source>
</evidence>
<dbReference type="GO" id="GO:0008762">
    <property type="term" value="F:UDP-N-acetylmuramate dehydrogenase activity"/>
    <property type="evidence" value="ECO:0007669"/>
    <property type="project" value="UniProtKB-UniRule"/>
</dbReference>
<dbReference type="GO" id="GO:0071555">
    <property type="term" value="P:cell wall organization"/>
    <property type="evidence" value="ECO:0007669"/>
    <property type="project" value="UniProtKB-KW"/>
</dbReference>
<feature type="active site" description="Proton donor" evidence="16">
    <location>
        <position position="249"/>
    </location>
</feature>
<gene>
    <name evidence="16" type="primary">murB</name>
    <name evidence="18" type="ORF">COV04_02675</name>
</gene>
<dbReference type="Gene3D" id="3.30.43.10">
    <property type="entry name" value="Uridine Diphospho-n-acetylenolpyruvylglucosamine Reductase, domain 2"/>
    <property type="match status" value="1"/>
</dbReference>
<keyword evidence="8 16" id="KW-0274">FAD</keyword>
<dbReference type="NCBIfam" id="NF010478">
    <property type="entry name" value="PRK13903.1"/>
    <property type="match status" value="1"/>
</dbReference>
<feature type="active site" evidence="16">
    <location>
        <position position="350"/>
    </location>
</feature>
<reference evidence="18 19" key="1">
    <citation type="submission" date="2017-09" db="EMBL/GenBank/DDBJ databases">
        <title>Depth-based differentiation of microbial function through sediment-hosted aquifers and enrichment of novel symbionts in the deep terrestrial subsurface.</title>
        <authorList>
            <person name="Probst A.J."/>
            <person name="Ladd B."/>
            <person name="Jarett J.K."/>
            <person name="Geller-Mcgrath D.E."/>
            <person name="Sieber C.M."/>
            <person name="Emerson J.B."/>
            <person name="Anantharaman K."/>
            <person name="Thomas B.C."/>
            <person name="Malmstrom R."/>
            <person name="Stieglmeier M."/>
            <person name="Klingl A."/>
            <person name="Woyke T."/>
            <person name="Ryan C.M."/>
            <person name="Banfield J.F."/>
        </authorList>
    </citation>
    <scope>NUCLEOTIDE SEQUENCE [LARGE SCALE GENOMIC DNA]</scope>
    <source>
        <strain evidence="18">CG10_big_fil_rev_8_21_14_0_10_48_11</strain>
    </source>
</reference>
<dbReference type="GO" id="GO:0051301">
    <property type="term" value="P:cell division"/>
    <property type="evidence" value="ECO:0007669"/>
    <property type="project" value="UniProtKB-KW"/>
</dbReference>
<comment type="catalytic activity">
    <reaction evidence="15 16">
        <text>UDP-N-acetyl-alpha-D-muramate + NADP(+) = UDP-N-acetyl-3-O-(1-carboxyvinyl)-alpha-D-glucosamine + NADPH + H(+)</text>
        <dbReference type="Rhea" id="RHEA:12248"/>
        <dbReference type="ChEBI" id="CHEBI:15378"/>
        <dbReference type="ChEBI" id="CHEBI:57783"/>
        <dbReference type="ChEBI" id="CHEBI:58349"/>
        <dbReference type="ChEBI" id="CHEBI:68483"/>
        <dbReference type="ChEBI" id="CHEBI:70757"/>
        <dbReference type="EC" id="1.3.1.98"/>
    </reaction>
</comment>
<evidence type="ECO:0000259" key="17">
    <source>
        <dbReference type="PROSITE" id="PS51387"/>
    </source>
</evidence>
<evidence type="ECO:0000256" key="12">
    <source>
        <dbReference type="ARBA" id="ARBA00023002"/>
    </source>
</evidence>
<keyword evidence="10 16" id="KW-0133">Cell shape</keyword>
<sequence length="361" mass="38632">MSFLEKLSLPVKERELLARHSSLGVGGVADYYVEARTVQELLAVLAAAKEAGLAFFILGEGSNILFSDEGFRGVVIRYVARNLTVTESTATATKVVAEAAVSWDAFVAFCVERGLAGVECLSGIPGTVGAAPVQNIGAYGQEVSASIETVEALAIEDGKVVKFSVPECGFGYRTSNFKKWKNGYVILSVAFLLKKNATGFVAYEQLKKFLDEKKQKPSLSAVRNAVLSLRRAKAMLLSPDEPFSKSVGSFFTNPILDSNSADALNEQLKEAGLELVTWPAGDCKVKLSAAWLIEHAGFNRGYQRGSVGISPKQALALVNLGSASSAELVSLAKDIQMAVKNRFGIQLEAEAYFVGFSSPPL</sequence>
<keyword evidence="6 16" id="KW-0132">Cell division</keyword>
<evidence type="ECO:0000256" key="5">
    <source>
        <dbReference type="ARBA" id="ARBA00022490"/>
    </source>
</evidence>
<evidence type="ECO:0000256" key="7">
    <source>
        <dbReference type="ARBA" id="ARBA00022630"/>
    </source>
</evidence>
<dbReference type="GO" id="GO:0008360">
    <property type="term" value="P:regulation of cell shape"/>
    <property type="evidence" value="ECO:0007669"/>
    <property type="project" value="UniProtKB-KW"/>
</dbReference>
<dbReference type="InterPro" id="IPR036318">
    <property type="entry name" value="FAD-bd_PCMH-like_sf"/>
</dbReference>
<keyword evidence="5 16" id="KW-0963">Cytoplasm</keyword>
<dbReference type="GO" id="GO:0071949">
    <property type="term" value="F:FAD binding"/>
    <property type="evidence" value="ECO:0007669"/>
    <property type="project" value="InterPro"/>
</dbReference>
<accession>A0A2M8LEF1</accession>
<dbReference type="Proteomes" id="UP000231152">
    <property type="component" value="Unassembled WGS sequence"/>
</dbReference>
<dbReference type="InterPro" id="IPR006094">
    <property type="entry name" value="Oxid_FAD_bind_N"/>
</dbReference>
<proteinExistence type="inferred from homology"/>
<organism evidence="18 19">
    <name type="scientific">Candidatus Uhrbacteria bacterium CG10_big_fil_rev_8_21_14_0_10_48_11</name>
    <dbReference type="NCBI Taxonomy" id="1975037"/>
    <lineage>
        <taxon>Bacteria</taxon>
        <taxon>Candidatus Uhriibacteriota</taxon>
    </lineage>
</organism>
<comment type="caution">
    <text evidence="18">The sequence shown here is derived from an EMBL/GenBank/DDBJ whole genome shotgun (WGS) entry which is preliminary data.</text>
</comment>
<dbReference type="InterPro" id="IPR003170">
    <property type="entry name" value="MurB"/>
</dbReference>
<comment type="pathway">
    <text evidence="4 16">Cell wall biogenesis; peptidoglycan biosynthesis.</text>
</comment>
<feature type="active site" evidence="16">
    <location>
        <position position="173"/>
    </location>
</feature>